<dbReference type="Gene3D" id="3.40.50.300">
    <property type="entry name" value="P-loop containing nucleotide triphosphate hydrolases"/>
    <property type="match status" value="1"/>
</dbReference>
<dbReference type="Gene3D" id="3.30.470.30">
    <property type="entry name" value="DNA ligase/mRNA capping enzyme"/>
    <property type="match status" value="2"/>
</dbReference>
<reference evidence="2" key="1">
    <citation type="submission" date="2018-10" db="EMBL/GenBank/DDBJ databases">
        <title>Hidden diversity of soil giant viruses.</title>
        <authorList>
            <person name="Schulz F."/>
            <person name="Alteio L."/>
            <person name="Goudeau D."/>
            <person name="Ryan E.M."/>
            <person name="Malmstrom R.R."/>
            <person name="Blanchard J."/>
            <person name="Woyke T."/>
        </authorList>
    </citation>
    <scope>NUCLEOTIDE SEQUENCE</scope>
    <source>
        <strain evidence="2">TEV1</strain>
    </source>
</reference>
<sequence>MDIQIKLHTLIVGVGPKQCGKTFFFKQKFLPIITNKLTENNKLFHPNIKFISSEEIRRWLLNDTENTYHKDSEIMNNVSESCFNILSVHVDESLRTGAHFVVVDTTGMNDNFRNDMKNIAVKHNYNILYFVFDYKNRSDYYENTTDKFNMSKNIDRFKKMLNEFDKSNSIKIKYLLKHGVNPNILITDFDIYLTKFLPSKNQFMVLVHPTKHNIDTIINKFKHKTNCDIILISDEFNINNVNQINLLEEFINKNQASIHFLNKENDICIYNPKENDDGIPITVSYINSSKEQGSYYIIGNKINKITKIFFNKESPKQMEDNNNNINKNIPIESNLFDNLFDNLDETKKNRIRNIIDNKINFISTTVCPVDKNIYQHKNNTIFELENGEMGIKYYYDIFMKTGHPKSLSIQVKYMGSRLQFYYYVNDPNKSFGVTRQGFVSKISKLEILYIHNKLSSNNKIQKFIMEKNIKIIIFDGELMPWSVLGSELIKNEFMSVYHAAGDEIDYLMKSGYKKSMDKLMEEYNESDYKKDVNLLQKNKLSEKYINHQTYKSIMSHHKKYIDIKYISQMITTYREQMDIFGAKGSMDYKPFTILKYITNDANEYIMAINNLDESNNLFDKSMTNSDIFNMITENESDNISIEFTKNNLNICIDIFNGFYNNVTINRKLEGVIIKPDFINPINAPYLKARGKHYLHIIYGFDYLVPYKYEKLCEKKSINKKLQLSISEFKSSLKILQTSLHDINYGNNYVKLLCDFLFLEENELELDKAL</sequence>
<dbReference type="InterPro" id="IPR032380">
    <property type="entry name" value="PNKP_ligase_dom"/>
</dbReference>
<gene>
    <name evidence="2" type="ORF">Terrestrivirus3_9</name>
</gene>
<accession>A0A3G4ZLK8</accession>
<organism evidence="2">
    <name type="scientific">Terrestrivirus sp</name>
    <dbReference type="NCBI Taxonomy" id="2487775"/>
    <lineage>
        <taxon>Viruses</taxon>
        <taxon>Varidnaviria</taxon>
        <taxon>Bamfordvirae</taxon>
        <taxon>Nucleocytoviricota</taxon>
        <taxon>Megaviricetes</taxon>
        <taxon>Imitervirales</taxon>
        <taxon>Mimiviridae</taxon>
        <taxon>Klosneuvirinae</taxon>
    </lineage>
</organism>
<dbReference type="EMBL" id="MK071981">
    <property type="protein sequence ID" value="AYV75740.1"/>
    <property type="molecule type" value="Genomic_DNA"/>
</dbReference>
<feature type="domain" description="Polynucleotide kinase-phosphatase ligase" evidence="1">
    <location>
        <begin position="667"/>
        <end position="735"/>
    </location>
</feature>
<name>A0A3G4ZLK8_9VIRU</name>
<evidence type="ECO:0000259" key="1">
    <source>
        <dbReference type="Pfam" id="PF16542"/>
    </source>
</evidence>
<dbReference type="Pfam" id="PF16542">
    <property type="entry name" value="PNKP_ligase"/>
    <property type="match status" value="1"/>
</dbReference>
<evidence type="ECO:0000313" key="2">
    <source>
        <dbReference type="EMBL" id="AYV75740.1"/>
    </source>
</evidence>
<protein>
    <submittedName>
        <fullName evidence="2">Metallophosphoesterase</fullName>
    </submittedName>
</protein>
<proteinExistence type="predicted"/>
<dbReference type="InterPro" id="IPR027417">
    <property type="entry name" value="P-loop_NTPase"/>
</dbReference>
<dbReference type="PROSITE" id="PS50896">
    <property type="entry name" value="LISH"/>
    <property type="match status" value="1"/>
</dbReference>
<dbReference type="InterPro" id="IPR006594">
    <property type="entry name" value="LisH"/>
</dbReference>